<sequence length="322" mass="37387">MSELREDTFSGYKNDDAHEHVEKVLYIVGLFNIPGELLMTWLCYTNSVSHAGVAKRRNDTTGLGGQAVVGFEIYEGAHLEKEYPLKKEVKRVKEVEYGEFRRSFPNNGGSEARRQENRKKHKRKKWSGKYKKWKKLMKQCRPAHHTEEALVSRTIESLREIRVNLPLIKEIRKTDDYARHMKNLVVTKTKTLEEGDVKPNVRCLWKLKPVSMTVEMADRTKSIPKGIVENLLVKNDKFIFPIDFVILDMVEDVRMTIILGRPLLATANAKIDIFRKLISLELGNEKVVFKIEYNFNETLTPIESESQEEIDYRCSMLDKAEP</sequence>
<proteinExistence type="predicted"/>
<name>A0ABQ4XUL0_9ASTR</name>
<reference evidence="2" key="1">
    <citation type="journal article" date="2022" name="Int. J. Mol. Sci.">
        <title>Draft Genome of Tanacetum Coccineum: Genomic Comparison of Closely Related Tanacetum-Family Plants.</title>
        <authorList>
            <person name="Yamashiro T."/>
            <person name="Shiraishi A."/>
            <person name="Nakayama K."/>
            <person name="Satake H."/>
        </authorList>
    </citation>
    <scope>NUCLEOTIDE SEQUENCE</scope>
</reference>
<protein>
    <submittedName>
        <fullName evidence="2">Zinc knuckle CX2CX4HX4C containing protein</fullName>
    </submittedName>
</protein>
<dbReference type="Proteomes" id="UP001151760">
    <property type="component" value="Unassembled WGS sequence"/>
</dbReference>
<feature type="region of interest" description="Disordered" evidence="1">
    <location>
        <begin position="103"/>
        <end position="127"/>
    </location>
</feature>
<comment type="caution">
    <text evidence="2">The sequence shown here is derived from an EMBL/GenBank/DDBJ whole genome shotgun (WGS) entry which is preliminary data.</text>
</comment>
<dbReference type="PANTHER" id="PTHR33067:SF35">
    <property type="entry name" value="ASPARTIC PEPTIDASE DDI1-TYPE DOMAIN-CONTAINING PROTEIN"/>
    <property type="match status" value="1"/>
</dbReference>
<accession>A0ABQ4XUL0</accession>
<feature type="compositionally biased region" description="Basic residues" evidence="1">
    <location>
        <begin position="116"/>
        <end position="127"/>
    </location>
</feature>
<dbReference type="EMBL" id="BQNB010009801">
    <property type="protein sequence ID" value="GJS68573.1"/>
    <property type="molecule type" value="Genomic_DNA"/>
</dbReference>
<dbReference type="InterPro" id="IPR021109">
    <property type="entry name" value="Peptidase_aspartic_dom_sf"/>
</dbReference>
<organism evidence="2 3">
    <name type="scientific">Tanacetum coccineum</name>
    <dbReference type="NCBI Taxonomy" id="301880"/>
    <lineage>
        <taxon>Eukaryota</taxon>
        <taxon>Viridiplantae</taxon>
        <taxon>Streptophyta</taxon>
        <taxon>Embryophyta</taxon>
        <taxon>Tracheophyta</taxon>
        <taxon>Spermatophyta</taxon>
        <taxon>Magnoliopsida</taxon>
        <taxon>eudicotyledons</taxon>
        <taxon>Gunneridae</taxon>
        <taxon>Pentapetalae</taxon>
        <taxon>asterids</taxon>
        <taxon>campanulids</taxon>
        <taxon>Asterales</taxon>
        <taxon>Asteraceae</taxon>
        <taxon>Asteroideae</taxon>
        <taxon>Anthemideae</taxon>
        <taxon>Anthemidinae</taxon>
        <taxon>Tanacetum</taxon>
    </lineage>
</organism>
<evidence type="ECO:0000313" key="3">
    <source>
        <dbReference type="Proteomes" id="UP001151760"/>
    </source>
</evidence>
<evidence type="ECO:0000313" key="2">
    <source>
        <dbReference type="EMBL" id="GJS68573.1"/>
    </source>
</evidence>
<reference evidence="2" key="2">
    <citation type="submission" date="2022-01" db="EMBL/GenBank/DDBJ databases">
        <authorList>
            <person name="Yamashiro T."/>
            <person name="Shiraishi A."/>
            <person name="Satake H."/>
            <person name="Nakayama K."/>
        </authorList>
    </citation>
    <scope>NUCLEOTIDE SEQUENCE</scope>
</reference>
<gene>
    <name evidence="2" type="ORF">Tco_0683138</name>
</gene>
<dbReference type="Gene3D" id="2.40.70.10">
    <property type="entry name" value="Acid Proteases"/>
    <property type="match status" value="1"/>
</dbReference>
<keyword evidence="3" id="KW-1185">Reference proteome</keyword>
<evidence type="ECO:0000256" key="1">
    <source>
        <dbReference type="SAM" id="MobiDB-lite"/>
    </source>
</evidence>
<dbReference type="PANTHER" id="PTHR33067">
    <property type="entry name" value="RNA-DIRECTED DNA POLYMERASE-RELATED"/>
    <property type="match status" value="1"/>
</dbReference>